<protein>
    <submittedName>
        <fullName evidence="1">Uncharacterized protein</fullName>
    </submittedName>
</protein>
<reference evidence="1" key="1">
    <citation type="submission" date="2020-06" db="EMBL/GenBank/DDBJ databases">
        <title>Draft genome sequences of strains closely related to Aspergillus parafelis and Aspergillus hiratsukae.</title>
        <authorList>
            <person name="Dos Santos R.A.C."/>
            <person name="Rivero-Menendez O."/>
            <person name="Steenwyk J.L."/>
            <person name="Mead M.E."/>
            <person name="Goldman G.H."/>
            <person name="Alastruey-Izquierdo A."/>
            <person name="Rokas A."/>
        </authorList>
    </citation>
    <scope>NUCLEOTIDE SEQUENCE</scope>
    <source>
        <strain evidence="1">CNM-CM5623</strain>
    </source>
</reference>
<proteinExistence type="predicted"/>
<dbReference type="Proteomes" id="UP000654922">
    <property type="component" value="Unassembled WGS sequence"/>
</dbReference>
<dbReference type="AlphaFoldDB" id="A0A8H6V0M5"/>
<evidence type="ECO:0000313" key="1">
    <source>
        <dbReference type="EMBL" id="KAF7173682.1"/>
    </source>
</evidence>
<dbReference type="EMBL" id="JACBAE010001059">
    <property type="protein sequence ID" value="KAF7173682.1"/>
    <property type="molecule type" value="Genomic_DNA"/>
</dbReference>
<sequence>MGPKVESSWLDIGVGENDRLFVQDHGRLKQLVLELANKSQQSPMLSIFFGRKTKDTALQALFPQNNIRRTKAASTIGLHSDIISAKTEAPMLFTDSKIESPLDRASRPQSAPGMVDHPIPWGSGSVRDGLQFVYARLIFLFTNLICIFGKDFSDLEEVAQFLVNCVRYQWPSTLPLAIQPRVIVVLDEGLERRGHASTTTRFFRKLSKVNPIQMSQSFSAINMIYLEQQETLGSTQYNRLRTWIKDHQRNVQIARKESWSTLNAIHLVSLFDIAMKQFSSGVTSPFNFVKATQEQLPVSPGLSQHFSSYLKAITKAGCQLDTLISTTASALVMDNFPPGMPCTYTLYDN</sequence>
<gene>
    <name evidence="1" type="ORF">CNMCM5623_005906</name>
</gene>
<evidence type="ECO:0000313" key="2">
    <source>
        <dbReference type="Proteomes" id="UP000654922"/>
    </source>
</evidence>
<accession>A0A8H6V0M5</accession>
<organism evidence="1 2">
    <name type="scientific">Aspergillus felis</name>
    <dbReference type="NCBI Taxonomy" id="1287682"/>
    <lineage>
        <taxon>Eukaryota</taxon>
        <taxon>Fungi</taxon>
        <taxon>Dikarya</taxon>
        <taxon>Ascomycota</taxon>
        <taxon>Pezizomycotina</taxon>
        <taxon>Eurotiomycetes</taxon>
        <taxon>Eurotiomycetidae</taxon>
        <taxon>Eurotiales</taxon>
        <taxon>Aspergillaceae</taxon>
        <taxon>Aspergillus</taxon>
        <taxon>Aspergillus subgen. Fumigati</taxon>
    </lineage>
</organism>
<dbReference type="OrthoDB" id="194358at2759"/>
<name>A0A8H6V0M5_9EURO</name>
<comment type="caution">
    <text evidence="1">The sequence shown here is derived from an EMBL/GenBank/DDBJ whole genome shotgun (WGS) entry which is preliminary data.</text>
</comment>